<accession>A0A5B7CMP8</accession>
<protein>
    <submittedName>
        <fullName evidence="1">Uncharacterized protein</fullName>
    </submittedName>
</protein>
<sequence>MTVWICGWEVETVRTCGWEGNAGVEGGVSGKWREWRTGGVEVLSPAKRPWTLRRLGSKGHGRALVSLAILDNKISGRSNETWTPCVESGVARLVYRDIEGTCLAGLNFSRIATRNSPRVMTVLCISGGERGVARSAKRAVVVSVAVCLPVPWCFFTHVVSSCGVEQEMEPVTRITHLLFCSQRPSVAHVRPALVYCLTAFVNKSPARLMCTLIQQPRGAGHGARRYTFGIVKEPLSTVIVSLRTR</sequence>
<name>A0A5B7CMP8_PORTR</name>
<gene>
    <name evidence="1" type="ORF">E2C01_003665</name>
</gene>
<evidence type="ECO:0000313" key="2">
    <source>
        <dbReference type="Proteomes" id="UP000324222"/>
    </source>
</evidence>
<dbReference type="EMBL" id="VSRR010000141">
    <property type="protein sequence ID" value="MPC11012.1"/>
    <property type="molecule type" value="Genomic_DNA"/>
</dbReference>
<keyword evidence="2" id="KW-1185">Reference proteome</keyword>
<reference evidence="1 2" key="1">
    <citation type="submission" date="2019-05" db="EMBL/GenBank/DDBJ databases">
        <title>Another draft genome of Portunus trituberculatus and its Hox gene families provides insights of decapod evolution.</title>
        <authorList>
            <person name="Jeong J.-H."/>
            <person name="Song I."/>
            <person name="Kim S."/>
            <person name="Choi T."/>
            <person name="Kim D."/>
            <person name="Ryu S."/>
            <person name="Kim W."/>
        </authorList>
    </citation>
    <scope>NUCLEOTIDE SEQUENCE [LARGE SCALE GENOMIC DNA]</scope>
    <source>
        <tissue evidence="1">Muscle</tissue>
    </source>
</reference>
<organism evidence="1 2">
    <name type="scientific">Portunus trituberculatus</name>
    <name type="common">Swimming crab</name>
    <name type="synonym">Neptunus trituberculatus</name>
    <dbReference type="NCBI Taxonomy" id="210409"/>
    <lineage>
        <taxon>Eukaryota</taxon>
        <taxon>Metazoa</taxon>
        <taxon>Ecdysozoa</taxon>
        <taxon>Arthropoda</taxon>
        <taxon>Crustacea</taxon>
        <taxon>Multicrustacea</taxon>
        <taxon>Malacostraca</taxon>
        <taxon>Eumalacostraca</taxon>
        <taxon>Eucarida</taxon>
        <taxon>Decapoda</taxon>
        <taxon>Pleocyemata</taxon>
        <taxon>Brachyura</taxon>
        <taxon>Eubrachyura</taxon>
        <taxon>Portunoidea</taxon>
        <taxon>Portunidae</taxon>
        <taxon>Portuninae</taxon>
        <taxon>Portunus</taxon>
    </lineage>
</organism>
<proteinExistence type="predicted"/>
<comment type="caution">
    <text evidence="1">The sequence shown here is derived from an EMBL/GenBank/DDBJ whole genome shotgun (WGS) entry which is preliminary data.</text>
</comment>
<evidence type="ECO:0000313" key="1">
    <source>
        <dbReference type="EMBL" id="MPC11012.1"/>
    </source>
</evidence>
<dbReference type="Proteomes" id="UP000324222">
    <property type="component" value="Unassembled WGS sequence"/>
</dbReference>
<dbReference type="AlphaFoldDB" id="A0A5B7CMP8"/>